<keyword evidence="2" id="KW-1185">Reference proteome</keyword>
<evidence type="ECO:0000313" key="1">
    <source>
        <dbReference type="EMBL" id="KAJ4426513.1"/>
    </source>
</evidence>
<proteinExistence type="predicted"/>
<feature type="non-terminal residue" evidence="1">
    <location>
        <position position="1"/>
    </location>
</feature>
<accession>A0ABQ8RXW5</accession>
<protein>
    <submittedName>
        <fullName evidence="1">Uncharacterized protein</fullName>
    </submittedName>
</protein>
<sequence>KTAGLQCDERQNICTTLQTSSSHTFLLPSENNVTTLQISVPNTDKEGDYNDGVYDGDDDYDVYEDLDSSQVGWPNVNCTRSGIQCADQSTIMACSESTGEPLVMISCSSLIHSDESENAAGHCDNETSSCVLSSHDSSLPLKMEPLDMNHNIVKTCQNYSGLLCADNETLVACSGQPDITNYAIKCTGTGSGLHGHCYKNSCMLVIVDLEAQESDIVITNTTAYTDVVIQKVEVFEVYDDQHEDLPCAPNSTADETIYFTTTTEASEADDLTAAEENWFNIENPLIPLTDNDTSDNTVLDNIYSVNDTQAATSVSEALSIGTNSSVSEITSADTSLASELISKESIFIENVVPVPENVPVVTSHPILTRIDVHKEDSTESNIELQNNLQVPAIDSTSDTASSPDTQLEIQVGEVLPPKGAENLPVDVLLTTDSDWEIQKCFKPGIQCIDSLTLGACSTDLTLSYTVACSTLLPHISSEHHVVYCNHKLDTCALAVVDVSAK</sequence>
<reference evidence="1 2" key="1">
    <citation type="journal article" date="2022" name="Allergy">
        <title>Genome assembly and annotation of Periplaneta americana reveal a comprehensive cockroach allergen profile.</title>
        <authorList>
            <person name="Wang L."/>
            <person name="Xiong Q."/>
            <person name="Saelim N."/>
            <person name="Wang L."/>
            <person name="Nong W."/>
            <person name="Wan A.T."/>
            <person name="Shi M."/>
            <person name="Liu X."/>
            <person name="Cao Q."/>
            <person name="Hui J.H.L."/>
            <person name="Sookrung N."/>
            <person name="Leung T.F."/>
            <person name="Tungtrongchitr A."/>
            <person name="Tsui S.K.W."/>
        </authorList>
    </citation>
    <scope>NUCLEOTIDE SEQUENCE [LARGE SCALE GENOMIC DNA]</scope>
    <source>
        <strain evidence="1">PWHHKU_190912</strain>
    </source>
</reference>
<dbReference type="EMBL" id="JAJSOF020000040">
    <property type="protein sequence ID" value="KAJ4426513.1"/>
    <property type="molecule type" value="Genomic_DNA"/>
</dbReference>
<comment type="caution">
    <text evidence="1">The sequence shown here is derived from an EMBL/GenBank/DDBJ whole genome shotgun (WGS) entry which is preliminary data.</text>
</comment>
<evidence type="ECO:0000313" key="2">
    <source>
        <dbReference type="Proteomes" id="UP001148838"/>
    </source>
</evidence>
<name>A0ABQ8RXW5_PERAM</name>
<gene>
    <name evidence="1" type="ORF">ANN_27327</name>
</gene>
<organism evidence="1 2">
    <name type="scientific">Periplaneta americana</name>
    <name type="common">American cockroach</name>
    <name type="synonym">Blatta americana</name>
    <dbReference type="NCBI Taxonomy" id="6978"/>
    <lineage>
        <taxon>Eukaryota</taxon>
        <taxon>Metazoa</taxon>
        <taxon>Ecdysozoa</taxon>
        <taxon>Arthropoda</taxon>
        <taxon>Hexapoda</taxon>
        <taxon>Insecta</taxon>
        <taxon>Pterygota</taxon>
        <taxon>Neoptera</taxon>
        <taxon>Polyneoptera</taxon>
        <taxon>Dictyoptera</taxon>
        <taxon>Blattodea</taxon>
        <taxon>Blattoidea</taxon>
        <taxon>Blattidae</taxon>
        <taxon>Blattinae</taxon>
        <taxon>Periplaneta</taxon>
    </lineage>
</organism>
<dbReference type="Proteomes" id="UP001148838">
    <property type="component" value="Unassembled WGS sequence"/>
</dbReference>